<feature type="domain" description="PHR" evidence="4">
    <location>
        <begin position="1017"/>
        <end position="1175"/>
    </location>
</feature>
<evidence type="ECO:0000259" key="4">
    <source>
        <dbReference type="Pfam" id="PF08005"/>
    </source>
</evidence>
<dbReference type="Pfam" id="PF08005">
    <property type="entry name" value="PHR"/>
    <property type="match status" value="2"/>
</dbReference>
<evidence type="ECO:0000313" key="5">
    <source>
        <dbReference type="EMBL" id="BET00261.1"/>
    </source>
</evidence>
<dbReference type="Gene3D" id="2.130.10.30">
    <property type="entry name" value="Regulator of chromosome condensation 1/beta-lactamase-inhibitor protein II"/>
    <property type="match status" value="1"/>
</dbReference>
<name>A0ABN7BAN4_9HEMI</name>
<organism evidence="5 6">
    <name type="scientific">Nesidiocoris tenuis</name>
    <dbReference type="NCBI Taxonomy" id="355587"/>
    <lineage>
        <taxon>Eukaryota</taxon>
        <taxon>Metazoa</taxon>
        <taxon>Ecdysozoa</taxon>
        <taxon>Arthropoda</taxon>
        <taxon>Hexapoda</taxon>
        <taxon>Insecta</taxon>
        <taxon>Pterygota</taxon>
        <taxon>Neoptera</taxon>
        <taxon>Paraneoptera</taxon>
        <taxon>Hemiptera</taxon>
        <taxon>Heteroptera</taxon>
        <taxon>Panheteroptera</taxon>
        <taxon>Cimicomorpha</taxon>
        <taxon>Miridae</taxon>
        <taxon>Dicyphina</taxon>
        <taxon>Nesidiocoris</taxon>
    </lineage>
</organism>
<accession>A0ABN7BAN4</accession>
<keyword evidence="6" id="KW-1185">Reference proteome</keyword>
<dbReference type="InterPro" id="IPR000408">
    <property type="entry name" value="Reg_chr_condens"/>
</dbReference>
<dbReference type="PRINTS" id="PR00633">
    <property type="entry name" value="RCCNDNSATION"/>
</dbReference>
<gene>
    <name evidence="5" type="ORF">NTJ_13078</name>
</gene>
<dbReference type="InterPro" id="IPR012983">
    <property type="entry name" value="PHR"/>
</dbReference>
<dbReference type="PROSITE" id="PS00626">
    <property type="entry name" value="RCC1_2"/>
    <property type="match status" value="1"/>
</dbReference>
<sequence length="1535" mass="167664">METAVEEEGGEEEDAEWGDDGGMCPPGQHKWKQDLCMVCTVCRECTGYSISCLSSMRPDRLPGQECGCGEGDSGCSQCGCCRICARENVDNSEMAILGPSGASDIAGMMRLDLIFGGRQGGRFQDHLQCKLEERKQRQRGARLVGKHSMLKMKGAAVVHRSSLPQQTKVLFCKPSSSSQNHLGADAVMSLGKEPGGSDVERDASRVTSLPPARVQLPTDSHVIQVACGLHHTVVLTQSGDVFTFGSNSYGQLGVGDVMIRGGPVQVKLPCSAMHVAAGSNHTVILCSNGNVYSFGSHQKGQLGRGGGANNSGEGTSKRQDGGRTPWHSIPGLVGWVGPRQGRRAIWVGASADQTYLKVGESLINSVSLSQSTIMANRNCILLIPRKCEQDKTFNCLVINKRDGNCCSFSDENQVDFSKSLVCLDPLYNVLWSYSRGFLACYNPISSEAKFRSWSILYGQLALPTIIGCKVTRSQAALHLLAALDTLTSTEHVLSPNAEEKRSRQSQSKVYSKEDFSTVGRFESNGGGWGYSGHSIEAIRFMADTDILLGGFGLFGGRGEYTGKIKLFDIGPDGGEQENDGELLAETEEIPYECGPRQKYPMLFEEPIPLQANRWYVAWARVSGPSSDCGSSGQGMVTTEDQVVFYFKSSKKSNNGTDVNAGQIPQLLYRVVTPENQAPNRQADSSEPACILSRDFSRSVTRDGLQSLLALLQWSWNAFKVGFLEMINTIYTGHEQMSYRIALQEQERLVYVTKACLRLLRMYTNEIYPNQIVGKKPIPESVLLAECIGDIRALLKQILADTSTRCDPRPAGIIAVGANKRLVEQIMSECHETFVACFHAFYPTAYLKWTALCDLLSSINKKNNKGVDQLLTSMLASLRCPSIRLRSTFPILSPNMDAPDSLKKQLSPSDNSGLPMMPCIDTHHYPILVEQMSYRSQVEGGGSGNGWALRDVLDRLLDIVTIPVKESLYDAPLSYSSKLSFNACHILSRIVAELAIFASGTTDDLDGACGRILLATPSRFTRTNQSRTWNTGNGSPDAICITVDRPGVIMGVGVYGGVGSYDYELEILDDASSSTSYDPTHTQRWNSLQVTRGSFGPEDCLADDIAEIKFDFPIFIKENVKYAIRLRNHGGRTSNGDGGLSSVKGPDGVVFNFSTCSLSFNGTTQTRGQIPYILYYSNPQDSETHAQNKGAIEAQARRITLNVTSAIVSRCAEVLAMGRDVDIIEACDTLSHSHMVRILLPMVVANISPLATSDPRSAVQVLGLLQELLPHVSALNLEQLEILQSVLAENPSDAPTNTTSIHKSWVESNHPYQPATVSNHRVVFPETVQWMALEFTPDCGTAQAEDSLQLYIPGSRRSSSASIPPDEPLDLGSPYWPVLHRFSNNPAQWPQAAVILPGNEVVFSLETASDYVKDEKANFYGFKCLVTGYDWNSEGVDGLKLLETELAFLGGMCSSALIKKDLVLPPSSADEFEEDIEVAEELAQQVYSKHSSLLGKGFALASPLSINQALDGVLPYRLDLFLLLHEEKFAEFVQIL</sequence>
<evidence type="ECO:0000256" key="2">
    <source>
        <dbReference type="PROSITE-ProRule" id="PRU00235"/>
    </source>
</evidence>
<dbReference type="SUPFAM" id="SSF50985">
    <property type="entry name" value="RCC1/BLIP-II"/>
    <property type="match status" value="1"/>
</dbReference>
<feature type="repeat" description="RCC1" evidence="2">
    <location>
        <begin position="177"/>
        <end position="238"/>
    </location>
</feature>
<dbReference type="EMBL" id="AP028919">
    <property type="protein sequence ID" value="BET00261.1"/>
    <property type="molecule type" value="Genomic_DNA"/>
</dbReference>
<dbReference type="PROSITE" id="PS50012">
    <property type="entry name" value="RCC1_3"/>
    <property type="match status" value="2"/>
</dbReference>
<dbReference type="Proteomes" id="UP001307889">
    <property type="component" value="Chromosome 11"/>
</dbReference>
<dbReference type="PANTHER" id="PTHR45943:SF1">
    <property type="entry name" value="E3 UBIQUITIN-PROTEIN LIGASE MYCBP2"/>
    <property type="match status" value="1"/>
</dbReference>
<dbReference type="Gene3D" id="2.60.120.820">
    <property type="entry name" value="PHR domain"/>
    <property type="match status" value="2"/>
</dbReference>
<proteinExistence type="predicted"/>
<dbReference type="InterPro" id="IPR009091">
    <property type="entry name" value="RCC1/BLIP-II"/>
</dbReference>
<evidence type="ECO:0000256" key="1">
    <source>
        <dbReference type="ARBA" id="ARBA00022786"/>
    </source>
</evidence>
<protein>
    <recommendedName>
        <fullName evidence="4">PHR domain-containing protein</fullName>
    </recommendedName>
</protein>
<feature type="repeat" description="RCC1" evidence="2">
    <location>
        <begin position="239"/>
        <end position="288"/>
    </location>
</feature>
<feature type="region of interest" description="Disordered" evidence="3">
    <location>
        <begin position="302"/>
        <end position="323"/>
    </location>
</feature>
<evidence type="ECO:0000313" key="6">
    <source>
        <dbReference type="Proteomes" id="UP001307889"/>
    </source>
</evidence>
<feature type="domain" description="PHR" evidence="4">
    <location>
        <begin position="520"/>
        <end position="669"/>
    </location>
</feature>
<keyword evidence="1" id="KW-0833">Ubl conjugation pathway</keyword>
<dbReference type="Pfam" id="PF13540">
    <property type="entry name" value="RCC1_2"/>
    <property type="match status" value="2"/>
</dbReference>
<feature type="compositionally biased region" description="Acidic residues" evidence="3">
    <location>
        <begin position="1"/>
        <end position="19"/>
    </location>
</feature>
<dbReference type="InterPro" id="IPR038648">
    <property type="entry name" value="PHR_sf"/>
</dbReference>
<dbReference type="PANTHER" id="PTHR45943">
    <property type="entry name" value="E3 UBIQUITIN-PROTEIN LIGASE MYCBP2"/>
    <property type="match status" value="1"/>
</dbReference>
<reference evidence="5 6" key="1">
    <citation type="submission" date="2023-09" db="EMBL/GenBank/DDBJ databases">
        <title>Nesidiocoris tenuis whole genome shotgun sequence.</title>
        <authorList>
            <person name="Shibata T."/>
            <person name="Shimoda M."/>
            <person name="Kobayashi T."/>
            <person name="Uehara T."/>
        </authorList>
    </citation>
    <scope>NUCLEOTIDE SEQUENCE [LARGE SCALE GENOMIC DNA]</scope>
    <source>
        <strain evidence="5 6">Japan</strain>
    </source>
</reference>
<feature type="region of interest" description="Disordered" evidence="3">
    <location>
        <begin position="1"/>
        <end position="22"/>
    </location>
</feature>
<evidence type="ECO:0000256" key="3">
    <source>
        <dbReference type="SAM" id="MobiDB-lite"/>
    </source>
</evidence>